<dbReference type="EMBL" id="LAXD01000001">
    <property type="protein sequence ID" value="KWX02588.1"/>
    <property type="molecule type" value="Genomic_DNA"/>
</dbReference>
<dbReference type="RefSeq" id="WP_066889697.1">
    <property type="nucleotide sequence ID" value="NZ_LAXD01000001.1"/>
</dbReference>
<dbReference type="OrthoDB" id="3428567at2"/>
<protein>
    <submittedName>
        <fullName evidence="1">Helix-turn-helix protein</fullName>
    </submittedName>
</protein>
<sequence>MIGRALFHVRKARALAQFGDGPRAFDDLAKAWALLSDGITTRDPAWTWWVNECELTWHEAMCHAELGDWRHAVDLFWRTVDLCPADKPRGRYIYLAHLLEALVTLRAWGDAESVIDDVFGYVGEVGSARTAALLRKVVEHVERAWPAVPSSFGDVVKDLGQLLARAS</sequence>
<dbReference type="SUPFAM" id="SSF48452">
    <property type="entry name" value="TPR-like"/>
    <property type="match status" value="1"/>
</dbReference>
<organism evidence="1 2">
    <name type="scientific">Carbonactinospora thermoautotrophica</name>
    <dbReference type="NCBI Taxonomy" id="1469144"/>
    <lineage>
        <taxon>Bacteria</taxon>
        <taxon>Bacillati</taxon>
        <taxon>Actinomycetota</taxon>
        <taxon>Actinomycetes</taxon>
        <taxon>Kitasatosporales</taxon>
        <taxon>Carbonactinosporaceae</taxon>
        <taxon>Carbonactinospora</taxon>
    </lineage>
</organism>
<accession>A0A132MXE9</accession>
<gene>
    <name evidence="1" type="ORF">LI90_3631</name>
</gene>
<dbReference type="STRING" id="1469144.LI90_3631"/>
<proteinExistence type="predicted"/>
<dbReference type="PATRIC" id="fig|1469144.10.peg.3894"/>
<dbReference type="AlphaFoldDB" id="A0A132MXE9"/>
<evidence type="ECO:0000313" key="2">
    <source>
        <dbReference type="Proteomes" id="UP000070188"/>
    </source>
</evidence>
<evidence type="ECO:0000313" key="1">
    <source>
        <dbReference type="EMBL" id="KWX02588.1"/>
    </source>
</evidence>
<reference evidence="2" key="1">
    <citation type="submission" date="2015-04" db="EMBL/GenBank/DDBJ databases">
        <title>Physiological reanalysis, assessment of diazotrophy, and genome sequences of multiple isolates of Streptomyces thermoautotrophicus.</title>
        <authorList>
            <person name="MacKellar D.C."/>
            <person name="Lieber L."/>
            <person name="Norman J."/>
            <person name="Bolger A."/>
            <person name="Tobin C."/>
            <person name="Murray J.W."/>
            <person name="Chang R."/>
            <person name="Ford T."/>
            <person name="Nguyen P.Q."/>
            <person name="Woodward J."/>
            <person name="Permingeat H."/>
            <person name="Joshi N.S."/>
            <person name="Silver P.A."/>
            <person name="Usadel B."/>
            <person name="Rutherford A.W."/>
            <person name="Friesen M."/>
            <person name="Prell J."/>
        </authorList>
    </citation>
    <scope>NUCLEOTIDE SEQUENCE [LARGE SCALE GENOMIC DNA]</scope>
    <source>
        <strain evidence="2">H1</strain>
    </source>
</reference>
<comment type="caution">
    <text evidence="1">The sequence shown here is derived from an EMBL/GenBank/DDBJ whole genome shotgun (WGS) entry which is preliminary data.</text>
</comment>
<dbReference type="InterPro" id="IPR011990">
    <property type="entry name" value="TPR-like_helical_dom_sf"/>
</dbReference>
<keyword evidence="2" id="KW-1185">Reference proteome</keyword>
<dbReference type="Proteomes" id="UP000070188">
    <property type="component" value="Unassembled WGS sequence"/>
</dbReference>
<name>A0A132MXE9_9ACTN</name>